<feature type="region of interest" description="Disordered" evidence="1">
    <location>
        <begin position="27"/>
        <end position="92"/>
    </location>
</feature>
<reference evidence="2" key="2">
    <citation type="submission" date="2025-08" db="UniProtKB">
        <authorList>
            <consortium name="Ensembl"/>
        </authorList>
    </citation>
    <scope>IDENTIFICATION</scope>
</reference>
<dbReference type="AlphaFoldDB" id="A0AAY5KJ95"/>
<feature type="compositionally biased region" description="Low complexity" evidence="1">
    <location>
        <begin position="38"/>
        <end position="47"/>
    </location>
</feature>
<reference evidence="2 3" key="1">
    <citation type="submission" date="2020-02" db="EMBL/GenBank/DDBJ databases">
        <title>Esox lucius (northern pike) genome, fEsoLuc1, primary haplotype.</title>
        <authorList>
            <person name="Myers G."/>
            <person name="Karagic N."/>
            <person name="Meyer A."/>
            <person name="Pippel M."/>
            <person name="Reichard M."/>
            <person name="Winkler S."/>
            <person name="Tracey A."/>
            <person name="Sims Y."/>
            <person name="Howe K."/>
            <person name="Rhie A."/>
            <person name="Formenti G."/>
            <person name="Durbin R."/>
            <person name="Fedrigo O."/>
            <person name="Jarvis E.D."/>
        </authorList>
    </citation>
    <scope>NUCLEOTIDE SEQUENCE [LARGE SCALE GENOMIC DNA]</scope>
</reference>
<evidence type="ECO:0000313" key="3">
    <source>
        <dbReference type="Proteomes" id="UP000265140"/>
    </source>
</evidence>
<name>A0AAY5KJ95_ESOLU</name>
<dbReference type="Proteomes" id="UP000265140">
    <property type="component" value="Chromosome 9"/>
</dbReference>
<feature type="region of interest" description="Disordered" evidence="1">
    <location>
        <begin position="119"/>
        <end position="142"/>
    </location>
</feature>
<proteinExistence type="predicted"/>
<protein>
    <submittedName>
        <fullName evidence="2">Uncharacterized protein</fullName>
    </submittedName>
</protein>
<sequence>PEAALKTAEGPLTFQLLVQIFQQDSDDLNQRQDEGAKSQGASVVSGSAEGGEDRAGRDVVGLLEGPVVGREGPGQGHLSQRRHEVGAPEEQEDVVELQHDEVLVVAGLPAVEGKQALGVRRMGGGGERLTEREGDRENAQTH</sequence>
<keyword evidence="3" id="KW-1185">Reference proteome</keyword>
<accession>A0AAY5KJ95</accession>
<evidence type="ECO:0000313" key="2">
    <source>
        <dbReference type="Ensembl" id="ENSELUP00000088811.1"/>
    </source>
</evidence>
<organism evidence="2 3">
    <name type="scientific">Esox lucius</name>
    <name type="common">Northern pike</name>
    <dbReference type="NCBI Taxonomy" id="8010"/>
    <lineage>
        <taxon>Eukaryota</taxon>
        <taxon>Metazoa</taxon>
        <taxon>Chordata</taxon>
        <taxon>Craniata</taxon>
        <taxon>Vertebrata</taxon>
        <taxon>Euteleostomi</taxon>
        <taxon>Actinopterygii</taxon>
        <taxon>Neopterygii</taxon>
        <taxon>Teleostei</taxon>
        <taxon>Protacanthopterygii</taxon>
        <taxon>Esociformes</taxon>
        <taxon>Esocidae</taxon>
        <taxon>Esox</taxon>
    </lineage>
</organism>
<dbReference type="Ensembl" id="ENSELUT00000101516.1">
    <property type="protein sequence ID" value="ENSELUP00000088811.1"/>
    <property type="gene ID" value="ENSELUG00000035099.1"/>
</dbReference>
<dbReference type="GeneTree" id="ENSGT01000000216566"/>
<evidence type="ECO:0000256" key="1">
    <source>
        <dbReference type="SAM" id="MobiDB-lite"/>
    </source>
</evidence>
<reference evidence="2" key="3">
    <citation type="submission" date="2025-09" db="UniProtKB">
        <authorList>
            <consortium name="Ensembl"/>
        </authorList>
    </citation>
    <scope>IDENTIFICATION</scope>
</reference>
<feature type="compositionally biased region" description="Basic and acidic residues" evidence="1">
    <location>
        <begin position="128"/>
        <end position="142"/>
    </location>
</feature>